<feature type="compositionally biased region" description="Polar residues" evidence="1">
    <location>
        <begin position="96"/>
        <end position="115"/>
    </location>
</feature>
<feature type="region of interest" description="Disordered" evidence="1">
    <location>
        <begin position="54"/>
        <end position="163"/>
    </location>
</feature>
<evidence type="ECO:0000313" key="3">
    <source>
        <dbReference type="Proteomes" id="UP000298663"/>
    </source>
</evidence>
<name>A0A4V6A392_STECR</name>
<evidence type="ECO:0000313" key="2">
    <source>
        <dbReference type="EMBL" id="TKR82225.1"/>
    </source>
</evidence>
<organism evidence="2 3">
    <name type="scientific">Steinernema carpocapsae</name>
    <name type="common">Entomopathogenic nematode</name>
    <dbReference type="NCBI Taxonomy" id="34508"/>
    <lineage>
        <taxon>Eukaryota</taxon>
        <taxon>Metazoa</taxon>
        <taxon>Ecdysozoa</taxon>
        <taxon>Nematoda</taxon>
        <taxon>Chromadorea</taxon>
        <taxon>Rhabditida</taxon>
        <taxon>Tylenchina</taxon>
        <taxon>Panagrolaimomorpha</taxon>
        <taxon>Strongyloidoidea</taxon>
        <taxon>Steinernematidae</taxon>
        <taxon>Steinernema</taxon>
    </lineage>
</organism>
<feature type="compositionally biased region" description="Basic and acidic residues" evidence="1">
    <location>
        <begin position="86"/>
        <end position="95"/>
    </location>
</feature>
<reference evidence="2 3" key="1">
    <citation type="journal article" date="2015" name="Genome Biol.">
        <title>Comparative genomics of Steinernema reveals deeply conserved gene regulatory networks.</title>
        <authorList>
            <person name="Dillman A.R."/>
            <person name="Macchietto M."/>
            <person name="Porter C.F."/>
            <person name="Rogers A."/>
            <person name="Williams B."/>
            <person name="Antoshechkin I."/>
            <person name="Lee M.M."/>
            <person name="Goodwin Z."/>
            <person name="Lu X."/>
            <person name="Lewis E.E."/>
            <person name="Goodrich-Blair H."/>
            <person name="Stock S.P."/>
            <person name="Adams B.J."/>
            <person name="Sternberg P.W."/>
            <person name="Mortazavi A."/>
        </authorList>
    </citation>
    <scope>NUCLEOTIDE SEQUENCE [LARGE SCALE GENOMIC DNA]</scope>
    <source>
        <strain evidence="2 3">ALL</strain>
    </source>
</reference>
<dbReference type="Proteomes" id="UP000298663">
    <property type="component" value="Unassembled WGS sequence"/>
</dbReference>
<dbReference type="AlphaFoldDB" id="A0A4V6A392"/>
<feature type="compositionally biased region" description="Basic and acidic residues" evidence="1">
    <location>
        <begin position="154"/>
        <end position="163"/>
    </location>
</feature>
<evidence type="ECO:0000256" key="1">
    <source>
        <dbReference type="SAM" id="MobiDB-lite"/>
    </source>
</evidence>
<proteinExistence type="predicted"/>
<sequence>MLYESDVLVWIFCATTAVLGVANAVVSCNRKQSAHKKTRQVGSSAESIYASKIKSVSAKHRPPAIQASKQSAAAPAADDSGANKEAPPKSRDEKQTQQSSEENSRQKSPMQGTQMSQSEKKSSRSSKGGTLDTTQATVDAEITQGSAASATVTDRTDQSRSKD</sequence>
<keyword evidence="3" id="KW-1185">Reference proteome</keyword>
<reference evidence="2 3" key="2">
    <citation type="journal article" date="2019" name="G3 (Bethesda)">
        <title>Hybrid Assembly of the Genome of the Entomopathogenic Nematode Steinernema carpocapsae Identifies the X-Chromosome.</title>
        <authorList>
            <person name="Serra L."/>
            <person name="Macchietto M."/>
            <person name="Macias-Munoz A."/>
            <person name="McGill C.J."/>
            <person name="Rodriguez I.M."/>
            <person name="Rodriguez B."/>
            <person name="Murad R."/>
            <person name="Mortazavi A."/>
        </authorList>
    </citation>
    <scope>NUCLEOTIDE SEQUENCE [LARGE SCALE GENOMIC DNA]</scope>
    <source>
        <strain evidence="2 3">ALL</strain>
    </source>
</reference>
<comment type="caution">
    <text evidence="2">The sequence shown here is derived from an EMBL/GenBank/DDBJ whole genome shotgun (WGS) entry which is preliminary data.</text>
</comment>
<dbReference type="EMBL" id="AZBU02000004">
    <property type="protein sequence ID" value="TKR82225.1"/>
    <property type="molecule type" value="Genomic_DNA"/>
</dbReference>
<feature type="compositionally biased region" description="Low complexity" evidence="1">
    <location>
        <begin position="63"/>
        <end position="80"/>
    </location>
</feature>
<feature type="compositionally biased region" description="Polar residues" evidence="1">
    <location>
        <begin position="131"/>
        <end position="153"/>
    </location>
</feature>
<accession>A0A4V6A392</accession>
<gene>
    <name evidence="2" type="ORF">L596_015980</name>
</gene>
<protein>
    <submittedName>
        <fullName evidence="2">Uncharacterized protein</fullName>
    </submittedName>
</protein>